<evidence type="ECO:0000256" key="4">
    <source>
        <dbReference type="ARBA" id="ARBA00022741"/>
    </source>
</evidence>
<dbReference type="Gene3D" id="1.10.10.820">
    <property type="match status" value="1"/>
</dbReference>
<dbReference type="PRINTS" id="PR00193">
    <property type="entry name" value="MYOSINHEAVY"/>
</dbReference>
<dbReference type="SMART" id="SM00242">
    <property type="entry name" value="MYSc"/>
    <property type="match status" value="1"/>
</dbReference>
<dbReference type="SMART" id="SM00314">
    <property type="entry name" value="RA"/>
    <property type="match status" value="1"/>
</dbReference>
<dbReference type="Gene3D" id="3.10.20.90">
    <property type="entry name" value="Phosphatidylinositol 3-kinase Catalytic Subunit, Chain A, domain 1"/>
    <property type="match status" value="1"/>
</dbReference>
<dbReference type="Pfam" id="PF00612">
    <property type="entry name" value="IQ"/>
    <property type="match status" value="2"/>
</dbReference>
<evidence type="ECO:0000256" key="5">
    <source>
        <dbReference type="ARBA" id="ARBA00022771"/>
    </source>
</evidence>
<keyword evidence="10" id="KW-0009">Actin-binding</keyword>
<feature type="region of interest" description="Actin-binding" evidence="10">
    <location>
        <begin position="826"/>
        <end position="848"/>
    </location>
</feature>
<dbReference type="InterPro" id="IPR008936">
    <property type="entry name" value="Rho_GTPase_activation_prot"/>
</dbReference>
<evidence type="ECO:0000256" key="8">
    <source>
        <dbReference type="ARBA" id="ARBA00023123"/>
    </source>
</evidence>
<dbReference type="SUPFAM" id="SSF52540">
    <property type="entry name" value="P-loop containing nucleoside triphosphate hydrolases"/>
    <property type="match status" value="1"/>
</dbReference>
<accession>A0ABY7DP91</accession>
<keyword evidence="2" id="KW-0343">GTPase activation</keyword>
<evidence type="ECO:0000313" key="15">
    <source>
        <dbReference type="EMBL" id="WAQ98537.1"/>
    </source>
</evidence>
<dbReference type="InterPro" id="IPR046987">
    <property type="entry name" value="Myo9"/>
</dbReference>
<dbReference type="PANTHER" id="PTHR46184">
    <property type="entry name" value="UNCONVENTIONAL MYOSIN-IXB-LIKE PROTEIN"/>
    <property type="match status" value="1"/>
</dbReference>
<dbReference type="Pfam" id="PF00788">
    <property type="entry name" value="RA"/>
    <property type="match status" value="1"/>
</dbReference>
<dbReference type="SUPFAM" id="SSF48350">
    <property type="entry name" value="GTPase activation domain, GAP"/>
    <property type="match status" value="1"/>
</dbReference>
<evidence type="ECO:0000259" key="13">
    <source>
        <dbReference type="PROSITE" id="PS50238"/>
    </source>
</evidence>
<dbReference type="Pfam" id="PF00620">
    <property type="entry name" value="RhoGAP"/>
    <property type="match status" value="2"/>
</dbReference>
<evidence type="ECO:0000259" key="12">
    <source>
        <dbReference type="PROSITE" id="PS50200"/>
    </source>
</evidence>
<keyword evidence="7" id="KW-0175">Coiled coil</keyword>
<feature type="binding site" evidence="10">
    <location>
        <begin position="257"/>
        <end position="264"/>
    </location>
    <ligand>
        <name>ATP</name>
        <dbReference type="ChEBI" id="CHEBI:30616"/>
    </ligand>
</feature>
<keyword evidence="6 10" id="KW-0067">ATP-binding</keyword>
<dbReference type="EMBL" id="CP111014">
    <property type="protein sequence ID" value="WAQ98537.1"/>
    <property type="molecule type" value="Genomic_DNA"/>
</dbReference>
<dbReference type="CDD" id="cd23767">
    <property type="entry name" value="IQCD"/>
    <property type="match status" value="1"/>
</dbReference>
<dbReference type="PROSITE" id="PS51456">
    <property type="entry name" value="MYOSIN_MOTOR"/>
    <property type="match status" value="1"/>
</dbReference>
<keyword evidence="9 10" id="KW-0505">Motor protein</keyword>
<dbReference type="PANTHER" id="PTHR46184:SF5">
    <property type="entry name" value="UNCONVENTIONAL MYOSIN-IXA-LIKE"/>
    <property type="match status" value="1"/>
</dbReference>
<dbReference type="InterPro" id="IPR001609">
    <property type="entry name" value="Myosin_head_motor_dom-like"/>
</dbReference>
<feature type="domain" description="Rho-GAP" evidence="13">
    <location>
        <begin position="1251"/>
        <end position="1456"/>
    </location>
</feature>
<dbReference type="Gene3D" id="1.20.58.530">
    <property type="match status" value="2"/>
</dbReference>
<feature type="region of interest" description="Disordered" evidence="11">
    <location>
        <begin position="986"/>
        <end position="1192"/>
    </location>
</feature>
<keyword evidence="8 10" id="KW-0518">Myosin</keyword>
<dbReference type="InterPro" id="IPR000048">
    <property type="entry name" value="IQ_motif_EF-hand-BS"/>
</dbReference>
<protein>
    <submittedName>
        <fullName evidence="15">MY9AA-like protein</fullName>
    </submittedName>
</protein>
<keyword evidence="5" id="KW-0862">Zinc</keyword>
<dbReference type="SMART" id="SM00324">
    <property type="entry name" value="RhoGAP"/>
    <property type="match status" value="1"/>
</dbReference>
<keyword evidence="5" id="KW-0479">Metal-binding</keyword>
<feature type="compositionally biased region" description="Polar residues" evidence="11">
    <location>
        <begin position="1844"/>
        <end position="1883"/>
    </location>
</feature>
<keyword evidence="3" id="KW-0963">Cytoplasm</keyword>
<keyword evidence="4 10" id="KW-0547">Nucleotide-binding</keyword>
<dbReference type="Gene3D" id="3.40.850.10">
    <property type="entry name" value="Kinesin motor domain"/>
    <property type="match status" value="2"/>
</dbReference>
<dbReference type="SMART" id="SM00015">
    <property type="entry name" value="IQ"/>
    <property type="match status" value="2"/>
</dbReference>
<dbReference type="CDD" id="cd01779">
    <property type="entry name" value="RA_Myosin-IX"/>
    <property type="match status" value="1"/>
</dbReference>
<proteinExistence type="inferred from homology"/>
<dbReference type="PROSITE" id="PS50096">
    <property type="entry name" value="IQ"/>
    <property type="match status" value="2"/>
</dbReference>
<sequence length="1892" mass="216299">MALSPIVPPVVVAISAAPGRRMSTETYMVRIYTGPLSQELDFISVEAEKITPAEEVVRVAARKMHLLEPKDYEIAEVFSTAGQLCKERRLGDLENPVRIQLLWPKIVNAEYDPLADQGFTGYRFYIRKKNPEISKRTSSWMEFTEPNPVDNFLTAFLKQPTSNKEYSDLCNLPDLNERTLLENIKSRFLNSNIYTYVGSILIAVNPFKFFPIYNPKYVKMYQNKRLGDLPPHIFAIADAAFYTMLRTKRNQCIVISGESGSGKTESTNLLLHHLTALSHKGLHGSGVEQTILGAGPVLEAFGNAKTVHNNNSSRFGKFIQVNYKENGMVHGAIVEKYLLEKSRIVSQASNERNYHVFYYLLEGAEDLEREKLHLGKPTDYFYLQQSDRDSVEEEDEANEFSRLKQSMEIVGFSQLTQKRIFGVLSAVLHLGNVTFKKTIDVVSRLLMVKKKTLEEALTQKKTIAGDETVVMTHRMEHAVATRDAMAKCLYGALFDWIVLKVNQALLAKRHNSEHQDFRWNSFEQFCINYANEHLQYYFNQHIFKFEQEEYKKEGIQWMNIEFIDNTGCLELFSKKGKGLFSLLDEECNFPGATNDTLLSKFHHHHARGNVYYEAPQKREMAFTVVHYAGRDFREKNRVDPVAVLRWTIIKTLIKSVFAFKKAGIVFRKRGGPDEAMKQRRKHPPTDGLNIPTLDSSHFLSPSHSPTHPKRTAPRSSPLHDNHSHHEPQEFTFSDDDDMYLSPKRNSTGALRSPVEQYLSADEARVMRRATRVLMKNKSFKPKTRPQTMFSDIKTLKAIANRTIYIGGKVNSKQKPPSVGAQFQWSLRRLMSALNQANPFFIRCIKSNAEKLPCRFDEVLVLRQLRYTGMLATVRIRQSGYNYRLTFEVFLREAEKMYIDECLHCAIMKRVITLQRWVKTKVERKNFLQLRENTVIIQKNVRQFLARRREAVLCIQRVYRGWCVRREFRKKRNIAIRIQAHFKGNLGRKRSSGIHDDSESDTLSEVKSRGESIGTPPHTPTSLGTPDIRVEPSPRVKEEFLGQAGQGSRVSKLAEKFQSPDKAGTDDDSPTSLGSSLSPEQIQHIEDSLRKPLDPGSGGRKKKDSLAEDSDDEMDPQRTSPVSKHSLHSMGGINVLPHLHHHPLSPKSPQQETSPGFPEDEKGKAIEKKRRTRKEKGEKDKENSRPPDLHIRGKTKWQYPEEFVIKETWELQALDKFINEKISQLCKETGRESQFDVEENKPCNMKYRDLFVNFENTMEATCAEEQVTIDFPVTLTIKVTGSFKGSSGFQHFVRCVQTSSGPLRRDMSVKRIVGTKVFGVPLHRMVGPDDKTPVFMDRIIVLIETHGIYTEGIYRKSGSAAKIKALKMLLDSGFVMFSLVERIPKVNHDVLERLIFHLARVVLHERNNKMSVNGLAIIFAPCLLRTNRNVQAQEMLTQVSRQQVCIEKILSEQVRKLKTTLQDINTLESAEQTATERLSVVRASIRGEKTAVRHHTEVRSPASVSEDAEILEEQERVISSHIQSIQKEKEDLTTALPTFEYRHSSDDEMLSADDVESLVEDVDYRPDEPTFDTPAKTVSHLSHLTKHRVDTPARHPPSHHLPKQSSEESQDDLKLSDLKDIPSTGGHDLDFDSVDHSGCRRLKIVHETSRPLSDIEFNRAKKYLYTGEDSGSDDRDSEFSNFKRDFSYDILDDRRKRRQVDALLDPFGLPKHSEYSTRRYSDHYRKLNIKSLHLGGVAKKLDTEKIHQPATPMAIISADSVQLKKSKDIMLSPKTRLKLTKPLQLPEQNKESRYQKYISGAEKKKRLNKLDSDLEIDRVLMLKTLGSRSFDDESAISGSFEREQSTGSALSRSSQQFSMSHTFKTLEATSRSHSNTSRSLLDTGSDSDDEIMV</sequence>
<feature type="compositionally biased region" description="Basic and acidic residues" evidence="11">
    <location>
        <begin position="1174"/>
        <end position="1190"/>
    </location>
</feature>
<comment type="similarity">
    <text evidence="10">Belongs to the TRAFAC class myosin-kinesin ATPase superfamily. Myosin family.</text>
</comment>
<organism evidence="15 16">
    <name type="scientific">Mya arenaria</name>
    <name type="common">Soft-shell clam</name>
    <dbReference type="NCBI Taxonomy" id="6604"/>
    <lineage>
        <taxon>Eukaryota</taxon>
        <taxon>Metazoa</taxon>
        <taxon>Spiralia</taxon>
        <taxon>Lophotrochozoa</taxon>
        <taxon>Mollusca</taxon>
        <taxon>Bivalvia</taxon>
        <taxon>Autobranchia</taxon>
        <taxon>Heteroconchia</taxon>
        <taxon>Euheterodonta</taxon>
        <taxon>Imparidentia</taxon>
        <taxon>Neoheterodontei</taxon>
        <taxon>Myida</taxon>
        <taxon>Myoidea</taxon>
        <taxon>Myidae</taxon>
        <taxon>Mya</taxon>
    </lineage>
</organism>
<keyword evidence="16" id="KW-1185">Reference proteome</keyword>
<comment type="subcellular location">
    <subcellularLocation>
        <location evidence="1">Cytoplasm</location>
    </subcellularLocation>
</comment>
<dbReference type="Gene3D" id="1.20.120.720">
    <property type="entry name" value="Myosin VI head, motor domain, U50 subdomain"/>
    <property type="match status" value="1"/>
</dbReference>
<feature type="region of interest" description="Disordered" evidence="11">
    <location>
        <begin position="1564"/>
        <end position="1618"/>
    </location>
</feature>
<dbReference type="InterPro" id="IPR036961">
    <property type="entry name" value="Kinesin_motor_dom_sf"/>
</dbReference>
<feature type="compositionally biased region" description="Polar residues" evidence="11">
    <location>
        <begin position="692"/>
        <end position="705"/>
    </location>
</feature>
<evidence type="ECO:0000256" key="3">
    <source>
        <dbReference type="ARBA" id="ARBA00022490"/>
    </source>
</evidence>
<dbReference type="Proteomes" id="UP001164746">
    <property type="component" value="Chromosome 3"/>
</dbReference>
<evidence type="ECO:0000256" key="10">
    <source>
        <dbReference type="PROSITE-ProRule" id="PRU00782"/>
    </source>
</evidence>
<evidence type="ECO:0000259" key="14">
    <source>
        <dbReference type="PROSITE" id="PS51456"/>
    </source>
</evidence>
<dbReference type="Gene3D" id="1.20.5.190">
    <property type="match status" value="2"/>
</dbReference>
<evidence type="ECO:0000256" key="2">
    <source>
        <dbReference type="ARBA" id="ARBA00022468"/>
    </source>
</evidence>
<feature type="region of interest" description="Disordered" evidence="11">
    <location>
        <begin position="670"/>
        <end position="752"/>
    </location>
</feature>
<evidence type="ECO:0000256" key="11">
    <source>
        <dbReference type="SAM" id="MobiDB-lite"/>
    </source>
</evidence>
<feature type="compositionally biased region" description="Basic and acidic residues" evidence="11">
    <location>
        <begin position="1051"/>
        <end position="1064"/>
    </location>
</feature>
<dbReference type="SUPFAM" id="SSF54236">
    <property type="entry name" value="Ubiquitin-like"/>
    <property type="match status" value="1"/>
</dbReference>
<evidence type="ECO:0000313" key="16">
    <source>
        <dbReference type="Proteomes" id="UP001164746"/>
    </source>
</evidence>
<feature type="compositionally biased region" description="Basic and acidic residues" evidence="11">
    <location>
        <begin position="1027"/>
        <end position="1039"/>
    </location>
</feature>
<name>A0ABY7DP91_MYAAR</name>
<feature type="domain" description="Ras-associating" evidence="12">
    <location>
        <begin position="25"/>
        <end position="131"/>
    </location>
</feature>
<evidence type="ECO:0000256" key="1">
    <source>
        <dbReference type="ARBA" id="ARBA00004496"/>
    </source>
</evidence>
<feature type="region of interest" description="Disordered" evidence="11">
    <location>
        <begin position="1834"/>
        <end position="1892"/>
    </location>
</feature>
<dbReference type="InterPro" id="IPR000159">
    <property type="entry name" value="RA_dom"/>
</dbReference>
<feature type="domain" description="Myosin motor" evidence="14">
    <location>
        <begin position="164"/>
        <end position="891"/>
    </location>
</feature>
<evidence type="ECO:0000256" key="6">
    <source>
        <dbReference type="ARBA" id="ARBA00022840"/>
    </source>
</evidence>
<keyword evidence="5" id="KW-0863">Zinc-finger</keyword>
<dbReference type="InterPro" id="IPR029071">
    <property type="entry name" value="Ubiquitin-like_domsf"/>
</dbReference>
<gene>
    <name evidence="15" type="ORF">MAR_022910</name>
</gene>
<feature type="compositionally biased region" description="Basic and acidic residues" evidence="11">
    <location>
        <begin position="717"/>
        <end position="728"/>
    </location>
</feature>
<reference evidence="15" key="1">
    <citation type="submission" date="2022-11" db="EMBL/GenBank/DDBJ databases">
        <title>Centuries of genome instability and evolution in soft-shell clam transmissible cancer (bioRxiv).</title>
        <authorList>
            <person name="Hart S.F.M."/>
            <person name="Yonemitsu M.A."/>
            <person name="Giersch R.M."/>
            <person name="Beal B.F."/>
            <person name="Arriagada G."/>
            <person name="Davis B.W."/>
            <person name="Ostrander E.A."/>
            <person name="Goff S.P."/>
            <person name="Metzger M.J."/>
        </authorList>
    </citation>
    <scope>NUCLEOTIDE SEQUENCE</scope>
    <source>
        <strain evidence="15">MELC-2E11</strain>
        <tissue evidence="15">Siphon/mantle</tissue>
    </source>
</reference>
<dbReference type="InterPro" id="IPR000198">
    <property type="entry name" value="RhoGAP_dom"/>
</dbReference>
<dbReference type="InterPro" id="IPR027417">
    <property type="entry name" value="P-loop_NTPase"/>
</dbReference>
<dbReference type="Gene3D" id="1.10.555.10">
    <property type="entry name" value="Rho GTPase activation protein"/>
    <property type="match status" value="2"/>
</dbReference>
<dbReference type="Pfam" id="PF00063">
    <property type="entry name" value="Myosin_head"/>
    <property type="match status" value="2"/>
</dbReference>
<feature type="compositionally biased region" description="Polar residues" evidence="11">
    <location>
        <begin position="1069"/>
        <end position="1080"/>
    </location>
</feature>
<evidence type="ECO:0000256" key="9">
    <source>
        <dbReference type="ARBA" id="ARBA00023175"/>
    </source>
</evidence>
<dbReference type="PROSITE" id="PS50238">
    <property type="entry name" value="RHOGAP"/>
    <property type="match status" value="1"/>
</dbReference>
<evidence type="ECO:0000256" key="7">
    <source>
        <dbReference type="ARBA" id="ARBA00023054"/>
    </source>
</evidence>
<dbReference type="PROSITE" id="PS50200">
    <property type="entry name" value="RA"/>
    <property type="match status" value="1"/>
</dbReference>
<feature type="compositionally biased region" description="Basic and acidic residues" evidence="11">
    <location>
        <begin position="1082"/>
        <end position="1092"/>
    </location>
</feature>